<dbReference type="GeneID" id="83155691"/>
<dbReference type="Proteomes" id="UP000007054">
    <property type="component" value="Chromosome"/>
</dbReference>
<dbReference type="KEGG" id="rch:RUM_09260"/>
<dbReference type="AlphaFoldDB" id="D4LBV3"/>
<reference evidence="2" key="1">
    <citation type="submission" date="2010-03" db="EMBL/GenBank/DDBJ databases">
        <title>The genome sequence of Ruminococcus sp. 18P13.</title>
        <authorList>
            <consortium name="metaHIT consortium -- http://www.metahit.eu/"/>
            <person name="Pajon A."/>
            <person name="Turner K."/>
            <person name="Parkhill J."/>
            <person name="Bernalier A."/>
        </authorList>
    </citation>
    <scope>NUCLEOTIDE SEQUENCE [LARGE SCALE GENOMIC DNA]</scope>
    <source>
        <strain evidence="2">Type strain: 18P13</strain>
    </source>
</reference>
<feature type="signal peptide" evidence="1">
    <location>
        <begin position="1"/>
        <end position="21"/>
    </location>
</feature>
<reference evidence="2" key="2">
    <citation type="submission" date="2010-03" db="EMBL/GenBank/DDBJ databases">
        <authorList>
            <person name="Pajon A."/>
        </authorList>
    </citation>
    <scope>NUCLEOTIDE SEQUENCE</scope>
    <source>
        <strain evidence="2">Type strain: 18P13</strain>
    </source>
</reference>
<dbReference type="PROSITE" id="PS51257">
    <property type="entry name" value="PROKAR_LIPOPROTEIN"/>
    <property type="match status" value="1"/>
</dbReference>
<dbReference type="BioCyc" id="RCHA213810:RUM_RS04455-MONOMER"/>
<dbReference type="HOGENOM" id="CLU_1757484_0_0_9"/>
<sequence length="148" mass="15663">MRYRKLCISVLLVAIAGGVLAGCNGKASHSDSETSTSYVYQFTAHCSGGDTVPGHANKMVLTQATGQREKVSVTDFYIDLGTAGNYKVIAPSRATWSGTPKKGGYTSVSGLQWGAGSSFSPFTGRVVWTSLDLDGDGNKEGKAVFYYD</sequence>
<evidence type="ECO:0000313" key="2">
    <source>
        <dbReference type="EMBL" id="CBL17098.1"/>
    </source>
</evidence>
<keyword evidence="1" id="KW-0732">Signal</keyword>
<gene>
    <name evidence="2" type="ordered locus">RUM_09260</name>
</gene>
<evidence type="ECO:0008006" key="4">
    <source>
        <dbReference type="Google" id="ProtNLM"/>
    </source>
</evidence>
<evidence type="ECO:0000256" key="1">
    <source>
        <dbReference type="SAM" id="SignalP"/>
    </source>
</evidence>
<dbReference type="RefSeq" id="WP_015558005.1">
    <property type="nucleotide sequence ID" value="NC_021039.1"/>
</dbReference>
<organism evidence="2 3">
    <name type="scientific">Ruminococcus champanellensis (strain DSM 18848 / JCM 17042 / KCTC 15320 / 18P13)</name>
    <dbReference type="NCBI Taxonomy" id="213810"/>
    <lineage>
        <taxon>Bacteria</taxon>
        <taxon>Bacillati</taxon>
        <taxon>Bacillota</taxon>
        <taxon>Clostridia</taxon>
        <taxon>Eubacteriales</taxon>
        <taxon>Oscillospiraceae</taxon>
        <taxon>Ruminococcus</taxon>
    </lineage>
</organism>
<dbReference type="STRING" id="213810.RUM_09260"/>
<evidence type="ECO:0000313" key="3">
    <source>
        <dbReference type="Proteomes" id="UP000007054"/>
    </source>
</evidence>
<accession>D4LBV3</accession>
<protein>
    <recommendedName>
        <fullName evidence="4">Lipoprotein</fullName>
    </recommendedName>
</protein>
<name>D4LBV3_RUMC1</name>
<dbReference type="EMBL" id="FP929052">
    <property type="protein sequence ID" value="CBL17098.1"/>
    <property type="molecule type" value="Genomic_DNA"/>
</dbReference>
<keyword evidence="3" id="KW-1185">Reference proteome</keyword>
<feature type="chain" id="PRO_5038594498" description="Lipoprotein" evidence="1">
    <location>
        <begin position="22"/>
        <end position="148"/>
    </location>
</feature>
<proteinExistence type="predicted"/>